<evidence type="ECO:0000256" key="1">
    <source>
        <dbReference type="SAM" id="Phobius"/>
    </source>
</evidence>
<sequence length="69" mass="7624">MNRRIVFSSLIGLLILIIIAATTFFMVGPAVIEEGRNKIVPATMPEVTAEAQELHDTLQIVDMHSDTLM</sequence>
<reference evidence="2 3" key="1">
    <citation type="submission" date="2024-09" db="EMBL/GenBank/DDBJ databases">
        <authorList>
            <person name="Sun Q."/>
            <person name="Mori K."/>
        </authorList>
    </citation>
    <scope>NUCLEOTIDE SEQUENCE [LARGE SCALE GENOMIC DNA]</scope>
    <source>
        <strain evidence="2 3">CCM 7659</strain>
    </source>
</reference>
<evidence type="ECO:0000313" key="3">
    <source>
        <dbReference type="Proteomes" id="UP001589700"/>
    </source>
</evidence>
<dbReference type="EMBL" id="JBHMDY010000004">
    <property type="protein sequence ID" value="MFB9259844.1"/>
    <property type="molecule type" value="Genomic_DNA"/>
</dbReference>
<gene>
    <name evidence="2" type="ORF">ACFFVD_08525</name>
</gene>
<keyword evidence="1" id="KW-1133">Transmembrane helix</keyword>
<proteinExistence type="predicted"/>
<dbReference type="Proteomes" id="UP001589700">
    <property type="component" value="Unassembled WGS sequence"/>
</dbReference>
<organism evidence="2 3">
    <name type="scientific">Dietzia aerolata</name>
    <dbReference type="NCBI Taxonomy" id="595984"/>
    <lineage>
        <taxon>Bacteria</taxon>
        <taxon>Bacillati</taxon>
        <taxon>Actinomycetota</taxon>
        <taxon>Actinomycetes</taxon>
        <taxon>Mycobacteriales</taxon>
        <taxon>Dietziaceae</taxon>
        <taxon>Dietzia</taxon>
    </lineage>
</organism>
<feature type="transmembrane region" description="Helical" evidence="1">
    <location>
        <begin position="6"/>
        <end position="28"/>
    </location>
</feature>
<name>A0ABV5JSZ1_9ACTN</name>
<comment type="caution">
    <text evidence="2">The sequence shown here is derived from an EMBL/GenBank/DDBJ whole genome shotgun (WGS) entry which is preliminary data.</text>
</comment>
<keyword evidence="3" id="KW-1185">Reference proteome</keyword>
<keyword evidence="1" id="KW-0472">Membrane</keyword>
<protein>
    <recommendedName>
        <fullName evidence="4">Peptidase M19</fullName>
    </recommendedName>
</protein>
<dbReference type="RefSeq" id="WP_206682327.1">
    <property type="nucleotide sequence ID" value="NZ_JAALDM010000319.1"/>
</dbReference>
<evidence type="ECO:0008006" key="4">
    <source>
        <dbReference type="Google" id="ProtNLM"/>
    </source>
</evidence>
<accession>A0ABV5JSZ1</accession>
<evidence type="ECO:0000313" key="2">
    <source>
        <dbReference type="EMBL" id="MFB9259844.1"/>
    </source>
</evidence>
<keyword evidence="1" id="KW-0812">Transmembrane</keyword>